<dbReference type="PROSITE" id="PS51779">
    <property type="entry name" value="POTRA"/>
    <property type="match status" value="1"/>
</dbReference>
<keyword evidence="12" id="KW-1185">Reference proteome</keyword>
<dbReference type="PATRIC" id="fig|1137280.3.peg.2198"/>
<dbReference type="GO" id="GO:0043093">
    <property type="term" value="P:FtsZ-dependent cytokinesis"/>
    <property type="evidence" value="ECO:0007669"/>
    <property type="project" value="UniProtKB-UniRule"/>
</dbReference>
<dbReference type="PANTHER" id="PTHR35851:SF1">
    <property type="entry name" value="CELL DIVISION PROTEIN FTSQ"/>
    <property type="match status" value="1"/>
</dbReference>
<dbReference type="InterPro" id="IPR013685">
    <property type="entry name" value="POTRA_FtsQ_type"/>
</dbReference>
<dbReference type="PANTHER" id="PTHR35851">
    <property type="entry name" value="CELL DIVISION PROTEIN FTSQ"/>
    <property type="match status" value="1"/>
</dbReference>
<keyword evidence="2 9" id="KW-1003">Cell membrane</keyword>
<name>A0A072N0N2_9GAMM</name>
<accession>A0A072N0N2</accession>
<evidence type="ECO:0000256" key="4">
    <source>
        <dbReference type="ARBA" id="ARBA00022618"/>
    </source>
</evidence>
<keyword evidence="6 9" id="KW-1133">Transmembrane helix</keyword>
<dbReference type="AlphaFoldDB" id="A0A072N0N2"/>
<dbReference type="GO" id="GO:0005886">
    <property type="term" value="C:plasma membrane"/>
    <property type="evidence" value="ECO:0007669"/>
    <property type="project" value="UniProtKB-SubCell"/>
</dbReference>
<dbReference type="RefSeq" id="WP_036131932.1">
    <property type="nucleotide sequence ID" value="NZ_ANIE01000006.1"/>
</dbReference>
<comment type="similarity">
    <text evidence="9">Belongs to the FtsQ/DivIB family. FtsQ subfamily.</text>
</comment>
<evidence type="ECO:0000259" key="10">
    <source>
        <dbReference type="PROSITE" id="PS51779"/>
    </source>
</evidence>
<dbReference type="OrthoDB" id="9790370at2"/>
<evidence type="ECO:0000256" key="6">
    <source>
        <dbReference type="ARBA" id="ARBA00022989"/>
    </source>
</evidence>
<proteinExistence type="inferred from homology"/>
<dbReference type="InterPro" id="IPR034746">
    <property type="entry name" value="POTRA"/>
</dbReference>
<evidence type="ECO:0000256" key="7">
    <source>
        <dbReference type="ARBA" id="ARBA00023136"/>
    </source>
</evidence>
<evidence type="ECO:0000256" key="1">
    <source>
        <dbReference type="ARBA" id="ARBA00004370"/>
    </source>
</evidence>
<evidence type="ECO:0000256" key="9">
    <source>
        <dbReference type="HAMAP-Rule" id="MF_00911"/>
    </source>
</evidence>
<dbReference type="HAMAP" id="MF_00911">
    <property type="entry name" value="FtsQ_subfam"/>
    <property type="match status" value="1"/>
</dbReference>
<evidence type="ECO:0000256" key="2">
    <source>
        <dbReference type="ARBA" id="ARBA00022475"/>
    </source>
</evidence>
<dbReference type="GO" id="GO:0090529">
    <property type="term" value="P:cell septum assembly"/>
    <property type="evidence" value="ECO:0007669"/>
    <property type="project" value="InterPro"/>
</dbReference>
<dbReference type="STRING" id="1137280.D777_02382"/>
<keyword evidence="8 9" id="KW-0131">Cell cycle</keyword>
<comment type="subunit">
    <text evidence="9">Part of a complex composed of FtsB, FtsL and FtsQ.</text>
</comment>
<evidence type="ECO:0000313" key="12">
    <source>
        <dbReference type="Proteomes" id="UP000035057"/>
    </source>
</evidence>
<feature type="domain" description="POTRA" evidence="10">
    <location>
        <begin position="73"/>
        <end position="142"/>
    </location>
</feature>
<dbReference type="EMBL" id="ANIE01000006">
    <property type="protein sequence ID" value="KEF31229.1"/>
    <property type="molecule type" value="Genomic_DNA"/>
</dbReference>
<dbReference type="Gene3D" id="3.40.50.11690">
    <property type="entry name" value="Cell division protein FtsQ/DivIB"/>
    <property type="match status" value="1"/>
</dbReference>
<keyword evidence="4 9" id="KW-0132">Cell division</keyword>
<dbReference type="Gene3D" id="3.10.20.310">
    <property type="entry name" value="membrane protein fhac"/>
    <property type="match status" value="1"/>
</dbReference>
<keyword evidence="7 9" id="KW-0472">Membrane</keyword>
<keyword evidence="5 9" id="KW-0812">Transmembrane</keyword>
<evidence type="ECO:0000256" key="5">
    <source>
        <dbReference type="ARBA" id="ARBA00022692"/>
    </source>
</evidence>
<dbReference type="InterPro" id="IPR026579">
    <property type="entry name" value="FtsQ"/>
</dbReference>
<dbReference type="GO" id="GO:0032153">
    <property type="term" value="C:cell division site"/>
    <property type="evidence" value="ECO:0007669"/>
    <property type="project" value="UniProtKB-UniRule"/>
</dbReference>
<reference evidence="11 12" key="1">
    <citation type="submission" date="2012-12" db="EMBL/GenBank/DDBJ databases">
        <title>Genome assembly of Marinobacter sp. AK21.</title>
        <authorList>
            <person name="Khatri I."/>
            <person name="Kumar R."/>
            <person name="Vaidya B."/>
            <person name="Subramanian S."/>
            <person name="Pinnaka A."/>
        </authorList>
    </citation>
    <scope>NUCLEOTIDE SEQUENCE [LARGE SCALE GENOMIC DNA]</scope>
    <source>
        <strain evidence="11 12">AK21</strain>
    </source>
</reference>
<comment type="caution">
    <text evidence="11">The sequence shown here is derived from an EMBL/GenBank/DDBJ whole genome shotgun (WGS) entry which is preliminary data.</text>
</comment>
<evidence type="ECO:0000313" key="11">
    <source>
        <dbReference type="EMBL" id="KEF31229.1"/>
    </source>
</evidence>
<gene>
    <name evidence="9" type="primary">ftsQ</name>
    <name evidence="11" type="ORF">D777_02382</name>
</gene>
<comment type="subcellular location">
    <subcellularLocation>
        <location evidence="9">Cell inner membrane</location>
        <topology evidence="9">Single-pass type II membrane protein</topology>
    </subcellularLocation>
    <subcellularLocation>
        <location evidence="1">Membrane</location>
    </subcellularLocation>
    <text evidence="9">Localizes to the division septum.</text>
</comment>
<keyword evidence="3 9" id="KW-0997">Cell inner membrane</keyword>
<sequence length="279" mass="30772">MLETLLIRSRAIPSEPPRRRGATSLGPERDRFGVLKAVLASVPWLQVGMGAAIVMLAAMVPWGTSKVLGAMDQQIIAVDVKGEFVGDNQGAIERAASEWIGKSYFSTDLSEIKAGLERRPWVASAAVRRVWPGRLVIDIREKKPLAYWTDGRLVSRTGELFTPPNPEVAGKLPRLSGPDGRVREVIEMAQSMNEKLVSHGLLFAGLALEKRGAWTLELANGIQVVLGRDQVEQRFNRFIAVYQTRLESRSEEVSRVDARYTNGVAVQWKSEVQASGPKS</sequence>
<evidence type="ECO:0000256" key="3">
    <source>
        <dbReference type="ARBA" id="ARBA00022519"/>
    </source>
</evidence>
<dbReference type="Pfam" id="PF08478">
    <property type="entry name" value="POTRA_1"/>
    <property type="match status" value="1"/>
</dbReference>
<dbReference type="InterPro" id="IPR045335">
    <property type="entry name" value="FtsQ_C_sf"/>
</dbReference>
<evidence type="ECO:0000256" key="8">
    <source>
        <dbReference type="ARBA" id="ARBA00023306"/>
    </source>
</evidence>
<dbReference type="Pfam" id="PF03799">
    <property type="entry name" value="FtsQ_DivIB_C"/>
    <property type="match status" value="1"/>
</dbReference>
<feature type="transmembrane region" description="Helical" evidence="9">
    <location>
        <begin position="44"/>
        <end position="64"/>
    </location>
</feature>
<dbReference type="InterPro" id="IPR005548">
    <property type="entry name" value="Cell_div_FtsQ/DivIB_C"/>
</dbReference>
<comment type="function">
    <text evidence="9">Essential cell division protein. May link together the upstream cell division proteins, which are predominantly cytoplasmic, with the downstream cell division proteins, which are predominantly periplasmic. May control correct divisome assembly.</text>
</comment>
<protein>
    <recommendedName>
        <fullName evidence="9">Cell division protein FtsQ</fullName>
    </recommendedName>
</protein>
<dbReference type="Proteomes" id="UP000035057">
    <property type="component" value="Unassembled WGS sequence"/>
</dbReference>
<organism evidence="11 12">
    <name type="scientific">Marinobacter nitratireducens</name>
    <dbReference type="NCBI Taxonomy" id="1137280"/>
    <lineage>
        <taxon>Bacteria</taxon>
        <taxon>Pseudomonadati</taxon>
        <taxon>Pseudomonadota</taxon>
        <taxon>Gammaproteobacteria</taxon>
        <taxon>Pseudomonadales</taxon>
        <taxon>Marinobacteraceae</taxon>
        <taxon>Marinobacter</taxon>
    </lineage>
</organism>